<dbReference type="Pfam" id="PF23559">
    <property type="entry name" value="WHD_DRP"/>
    <property type="match status" value="1"/>
</dbReference>
<reference evidence="8" key="1">
    <citation type="submission" date="2022-04" db="EMBL/GenBank/DDBJ databases">
        <title>Carnegiea gigantea Genome sequencing and assembly v2.</title>
        <authorList>
            <person name="Copetti D."/>
            <person name="Sanderson M.J."/>
            <person name="Burquez A."/>
            <person name="Wojciechowski M.F."/>
        </authorList>
    </citation>
    <scope>NUCLEOTIDE SEQUENCE</scope>
    <source>
        <strain evidence="8">SGP5-SGP5p</strain>
        <tissue evidence="8">Aerial part</tissue>
    </source>
</reference>
<dbReference type="Pfam" id="PF23598">
    <property type="entry name" value="LRR_14"/>
    <property type="match status" value="1"/>
</dbReference>
<dbReference type="InterPro" id="IPR027417">
    <property type="entry name" value="P-loop_NTPase"/>
</dbReference>
<dbReference type="AlphaFoldDB" id="A0A9Q1K023"/>
<dbReference type="Proteomes" id="UP001153076">
    <property type="component" value="Unassembled WGS sequence"/>
</dbReference>
<evidence type="ECO:0000256" key="1">
    <source>
        <dbReference type="ARBA" id="ARBA00022614"/>
    </source>
</evidence>
<organism evidence="8 9">
    <name type="scientific">Carnegiea gigantea</name>
    <dbReference type="NCBI Taxonomy" id="171969"/>
    <lineage>
        <taxon>Eukaryota</taxon>
        <taxon>Viridiplantae</taxon>
        <taxon>Streptophyta</taxon>
        <taxon>Embryophyta</taxon>
        <taxon>Tracheophyta</taxon>
        <taxon>Spermatophyta</taxon>
        <taxon>Magnoliopsida</taxon>
        <taxon>eudicotyledons</taxon>
        <taxon>Gunneridae</taxon>
        <taxon>Pentapetalae</taxon>
        <taxon>Caryophyllales</taxon>
        <taxon>Cactineae</taxon>
        <taxon>Cactaceae</taxon>
        <taxon>Cactoideae</taxon>
        <taxon>Echinocereeae</taxon>
        <taxon>Carnegiea</taxon>
    </lineage>
</organism>
<evidence type="ECO:0000259" key="4">
    <source>
        <dbReference type="Pfam" id="PF00931"/>
    </source>
</evidence>
<name>A0A9Q1K023_9CARY</name>
<evidence type="ECO:0000313" key="9">
    <source>
        <dbReference type="Proteomes" id="UP001153076"/>
    </source>
</evidence>
<dbReference type="Gene3D" id="1.10.10.10">
    <property type="entry name" value="Winged helix-like DNA-binding domain superfamily/Winged helix DNA-binding domain"/>
    <property type="match status" value="1"/>
</dbReference>
<feature type="domain" description="NB-ARC" evidence="4">
    <location>
        <begin position="51"/>
        <end position="136"/>
    </location>
</feature>
<feature type="domain" description="R13L1/DRL21-like LRR repeat region" evidence="7">
    <location>
        <begin position="857"/>
        <end position="914"/>
    </location>
</feature>
<dbReference type="PRINTS" id="PR00364">
    <property type="entry name" value="DISEASERSIST"/>
</dbReference>
<dbReference type="InterPro" id="IPR002182">
    <property type="entry name" value="NB-ARC"/>
</dbReference>
<protein>
    <recommendedName>
        <fullName evidence="10">NB-ARC domain-containing protein</fullName>
    </recommendedName>
</protein>
<dbReference type="SUPFAM" id="SSF52058">
    <property type="entry name" value="L domain-like"/>
    <property type="match status" value="1"/>
</dbReference>
<proteinExistence type="predicted"/>
<dbReference type="Gene3D" id="3.80.10.10">
    <property type="entry name" value="Ribonuclease Inhibitor"/>
    <property type="match status" value="3"/>
</dbReference>
<dbReference type="Pfam" id="PF25019">
    <property type="entry name" value="LRR_R13L1-DRL21"/>
    <property type="match status" value="1"/>
</dbReference>
<dbReference type="FunFam" id="1.10.10.10:FF:000322">
    <property type="entry name" value="Probable disease resistance protein At1g63360"/>
    <property type="match status" value="1"/>
</dbReference>
<dbReference type="InterPro" id="IPR056789">
    <property type="entry name" value="LRR_R13L1-DRL21"/>
</dbReference>
<keyword evidence="9" id="KW-1185">Reference proteome</keyword>
<keyword evidence="2" id="KW-0677">Repeat</keyword>
<evidence type="ECO:0000313" key="8">
    <source>
        <dbReference type="EMBL" id="KAJ8434001.1"/>
    </source>
</evidence>
<dbReference type="PANTHER" id="PTHR36766">
    <property type="entry name" value="PLANT BROAD-SPECTRUM MILDEW RESISTANCE PROTEIN RPW8"/>
    <property type="match status" value="1"/>
</dbReference>
<dbReference type="InterPro" id="IPR042197">
    <property type="entry name" value="Apaf_helical"/>
</dbReference>
<dbReference type="SUPFAM" id="SSF52047">
    <property type="entry name" value="RNI-like"/>
    <property type="match status" value="1"/>
</dbReference>
<gene>
    <name evidence="8" type="ORF">Cgig2_001194</name>
</gene>
<keyword evidence="3" id="KW-0611">Plant defense</keyword>
<evidence type="ECO:0000259" key="6">
    <source>
        <dbReference type="Pfam" id="PF23598"/>
    </source>
</evidence>
<dbReference type="PANTHER" id="PTHR36766:SF35">
    <property type="entry name" value="DISEASE RESISTANCE PROTEIN RGA3"/>
    <property type="match status" value="1"/>
</dbReference>
<dbReference type="Pfam" id="PF00931">
    <property type="entry name" value="NB-ARC"/>
    <property type="match status" value="1"/>
</dbReference>
<dbReference type="GO" id="GO:0043531">
    <property type="term" value="F:ADP binding"/>
    <property type="evidence" value="ECO:0007669"/>
    <property type="project" value="InterPro"/>
</dbReference>
<feature type="domain" description="Disease resistance R13L4/SHOC-2-like LRR" evidence="6">
    <location>
        <begin position="353"/>
        <end position="654"/>
    </location>
</feature>
<dbReference type="EMBL" id="JAKOGI010000505">
    <property type="protein sequence ID" value="KAJ8434001.1"/>
    <property type="molecule type" value="Genomic_DNA"/>
</dbReference>
<dbReference type="Gene3D" id="1.10.8.430">
    <property type="entry name" value="Helical domain of apoptotic protease-activating factors"/>
    <property type="match status" value="1"/>
</dbReference>
<dbReference type="GO" id="GO:0006952">
    <property type="term" value="P:defense response"/>
    <property type="evidence" value="ECO:0007669"/>
    <property type="project" value="UniProtKB-KW"/>
</dbReference>
<dbReference type="InterPro" id="IPR032675">
    <property type="entry name" value="LRR_dom_sf"/>
</dbReference>
<sequence length="945" mass="107754">MELAFSAVQTVFAALQCSQLRNLLSVSGYKSELESLDSTVDNVGDLGLDLLVRELREKLKRKYLLVLDDLWTENHGDWLKLKGYLVGLGGRGNKIVVTTRSNGTAIAVGSNNPYMLKALSHKNSWNLFERVVGKEQANHNDLVEIGKNIIKKCANVPLAIKVMGTLLHGQPVDKWQSIQRSRLAEIKNDGNDIIPILKFSYYHLLPSLKSCFTYCAMFPKDFRIQKEQLISLWMAHGYVEPLDGGQIIEEAAEEHLQILARRCFFQEFERSGMEETLTFKVHDLMHDVAQQASGKDIVISDSTTMDLDKKTRHVYDSAPYDRTIGFITATTAKIRSYAQSGGHFGDVQFPVRALLENWRSVRVLDLSRLNITDLPNAIGDLLHLRWLNLDGNAKLNELPESLTKLINLQTLFVRGCYKLEEFPEDFSKLINLRTLYVPYEGNYGLRCMPLGMEKMACLTRLNKFVLGHRKSTMKGEVRLEDLRLPRNLRGSLKILIRPYYKHSKEYGGGGGYLCNTKYLKSVSIECPWKAYGRERMGDDEDDNVLEDLQPHSNLKELAIKHYPRLTIPQWAREDGLATSLPNLVKIRLDLCFGLKELPWLGKLQHLKTLKLYALMNLEYMESKARDTNIDGSSDGAATSSMAVEIFFPSLENLELIQLQKLKGWWRGQRLPLFPRLSQVRIEECRNLRSIPLGPAVETLILMYSGIMGGTSSNDCGNSGSDNPKIKEIRTSNLRFLKSLPMVAFQGLTKMMIFSDYYVQSLLEVEEVFRGCSSSLQFLQVDACFELRCVSRGLQHLTALESLDLFRLRELSFDELQREDDATGNGMPWSCLAQCLRSLKLRSLPNVVELPKGMRYLTALQSLKIEGLPLKDLPEWIRFLQSLQSLEITDCYQLESLPKALQMLTSLKRLKLESCTKILYERCKKPDGEYWPTIQHINDIDNFFPD</sequence>
<evidence type="ECO:0008006" key="10">
    <source>
        <dbReference type="Google" id="ProtNLM"/>
    </source>
</evidence>
<dbReference type="SUPFAM" id="SSF52540">
    <property type="entry name" value="P-loop containing nucleoside triphosphate hydrolases"/>
    <property type="match status" value="1"/>
</dbReference>
<keyword evidence="1" id="KW-0433">Leucine-rich repeat</keyword>
<evidence type="ECO:0000259" key="5">
    <source>
        <dbReference type="Pfam" id="PF23559"/>
    </source>
</evidence>
<dbReference type="InterPro" id="IPR055414">
    <property type="entry name" value="LRR_R13L4/SHOC2-like"/>
</dbReference>
<dbReference type="InterPro" id="IPR058922">
    <property type="entry name" value="WHD_DRP"/>
</dbReference>
<evidence type="ECO:0000256" key="2">
    <source>
        <dbReference type="ARBA" id="ARBA00022737"/>
    </source>
</evidence>
<evidence type="ECO:0000259" key="7">
    <source>
        <dbReference type="Pfam" id="PF25019"/>
    </source>
</evidence>
<feature type="domain" description="Disease resistance protein winged helix" evidence="5">
    <location>
        <begin position="217"/>
        <end position="289"/>
    </location>
</feature>
<dbReference type="OrthoDB" id="1935327at2759"/>
<accession>A0A9Q1K023</accession>
<dbReference type="Gene3D" id="3.40.50.300">
    <property type="entry name" value="P-loop containing nucleotide triphosphate hydrolases"/>
    <property type="match status" value="1"/>
</dbReference>
<evidence type="ECO:0000256" key="3">
    <source>
        <dbReference type="ARBA" id="ARBA00022821"/>
    </source>
</evidence>
<comment type="caution">
    <text evidence="8">The sequence shown here is derived from an EMBL/GenBank/DDBJ whole genome shotgun (WGS) entry which is preliminary data.</text>
</comment>
<dbReference type="InterPro" id="IPR036388">
    <property type="entry name" value="WH-like_DNA-bd_sf"/>
</dbReference>